<reference evidence="1" key="1">
    <citation type="submission" date="2014-11" db="EMBL/GenBank/DDBJ databases">
        <authorList>
            <person name="Amaro Gonzalez C."/>
        </authorList>
    </citation>
    <scope>NUCLEOTIDE SEQUENCE</scope>
</reference>
<accession>A0A0E9V1K9</accession>
<organism evidence="1">
    <name type="scientific">Anguilla anguilla</name>
    <name type="common">European freshwater eel</name>
    <name type="synonym">Muraena anguilla</name>
    <dbReference type="NCBI Taxonomy" id="7936"/>
    <lineage>
        <taxon>Eukaryota</taxon>
        <taxon>Metazoa</taxon>
        <taxon>Chordata</taxon>
        <taxon>Craniata</taxon>
        <taxon>Vertebrata</taxon>
        <taxon>Euteleostomi</taxon>
        <taxon>Actinopterygii</taxon>
        <taxon>Neopterygii</taxon>
        <taxon>Teleostei</taxon>
        <taxon>Anguilliformes</taxon>
        <taxon>Anguillidae</taxon>
        <taxon>Anguilla</taxon>
    </lineage>
</organism>
<dbReference type="EMBL" id="GBXM01036645">
    <property type="protein sequence ID" value="JAH71932.1"/>
    <property type="molecule type" value="Transcribed_RNA"/>
</dbReference>
<name>A0A0E9V1K9_ANGAN</name>
<sequence length="24" mass="2745">MMSSDRARVVYSVPIHTLTLGRVR</sequence>
<proteinExistence type="predicted"/>
<reference evidence="1" key="2">
    <citation type="journal article" date="2015" name="Fish Shellfish Immunol.">
        <title>Early steps in the European eel (Anguilla anguilla)-Vibrio vulnificus interaction in the gills: Role of the RtxA13 toxin.</title>
        <authorList>
            <person name="Callol A."/>
            <person name="Pajuelo D."/>
            <person name="Ebbesson L."/>
            <person name="Teles M."/>
            <person name="MacKenzie S."/>
            <person name="Amaro C."/>
        </authorList>
    </citation>
    <scope>NUCLEOTIDE SEQUENCE</scope>
</reference>
<dbReference type="AlphaFoldDB" id="A0A0E9V1K9"/>
<protein>
    <submittedName>
        <fullName evidence="1">Uncharacterized protein</fullName>
    </submittedName>
</protein>
<evidence type="ECO:0000313" key="1">
    <source>
        <dbReference type="EMBL" id="JAH71932.1"/>
    </source>
</evidence>